<organism evidence="6 7">
    <name type="scientific">Fundulus heteroclitus</name>
    <name type="common">Killifish</name>
    <name type="synonym">Mummichog</name>
    <dbReference type="NCBI Taxonomy" id="8078"/>
    <lineage>
        <taxon>Eukaryota</taxon>
        <taxon>Metazoa</taxon>
        <taxon>Chordata</taxon>
        <taxon>Craniata</taxon>
        <taxon>Vertebrata</taxon>
        <taxon>Euteleostomi</taxon>
        <taxon>Actinopterygii</taxon>
        <taxon>Neopterygii</taxon>
        <taxon>Teleostei</taxon>
        <taxon>Neoteleostei</taxon>
        <taxon>Acanthomorphata</taxon>
        <taxon>Ovalentaria</taxon>
        <taxon>Atherinomorphae</taxon>
        <taxon>Cyprinodontiformes</taxon>
        <taxon>Fundulidae</taxon>
        <taxon>Fundulus</taxon>
    </lineage>
</organism>
<keyword evidence="4" id="KW-0391">Immunity</keyword>
<sequence>LSASSQTLEPKLKALQCHFTWDVEPHRSKLLHLRDLMKDISTDMGNFWLGPIYNLLGFLQNQLGSPEEALSSFNQATETFQQQKHADEGPWLTVNFGNLAWLHHLMGEDEKSQHYLSKVDALQKKKEELHPEVCAEKAWTLMKFDKEKKQQAAELFQRAIQMQPDVVEWQSSYAILRAEAFKDNLKKLYTEKLEILRSAKERDPGNLYVAALYLEARAAKGELIQGEVGALAEKLKEMPAGSYSGISPLLRLNIRFKPEDTAEEPADEALRQTQDRRSAAEVLAKKILFKGYKPDQSEINKAISLWKEVIDADPGFSLQDQITLASIYAKVKVEVEKADRVYKELLKRDNLDPAEKQMLYNRYAKHIYFLRNEKVESIEFHMKAAEIEVESNSRQSSITELEKTLKRKDPEMCRKIRELLTRLGKQPETKNQ</sequence>
<evidence type="ECO:0000313" key="7">
    <source>
        <dbReference type="Proteomes" id="UP000265000"/>
    </source>
</evidence>
<evidence type="ECO:0000256" key="5">
    <source>
        <dbReference type="ARBA" id="ARBA00038336"/>
    </source>
</evidence>
<dbReference type="GO" id="GO:0005829">
    <property type="term" value="C:cytosol"/>
    <property type="evidence" value="ECO:0007669"/>
    <property type="project" value="TreeGrafter"/>
</dbReference>
<reference evidence="6" key="1">
    <citation type="submission" date="2025-08" db="UniProtKB">
        <authorList>
            <consortium name="Ensembl"/>
        </authorList>
    </citation>
    <scope>IDENTIFICATION</scope>
</reference>
<evidence type="ECO:0000256" key="2">
    <source>
        <dbReference type="ARBA" id="ARBA00022737"/>
    </source>
</evidence>
<dbReference type="InterPro" id="IPR011990">
    <property type="entry name" value="TPR-like_helical_dom_sf"/>
</dbReference>
<dbReference type="GeneTree" id="ENSGT00950000182946"/>
<reference evidence="6" key="2">
    <citation type="submission" date="2025-09" db="UniProtKB">
        <authorList>
            <consortium name="Ensembl"/>
        </authorList>
    </citation>
    <scope>IDENTIFICATION</scope>
</reference>
<dbReference type="Pfam" id="PF13181">
    <property type="entry name" value="TPR_8"/>
    <property type="match status" value="1"/>
</dbReference>
<dbReference type="PANTHER" id="PTHR10271">
    <property type="entry name" value="INTERFERON-INDUCED PROTEIN WITH TETRATRICOPEPTIDE REPEATS"/>
    <property type="match status" value="1"/>
</dbReference>
<dbReference type="InterPro" id="IPR019734">
    <property type="entry name" value="TPR_rpt"/>
</dbReference>
<dbReference type="SUPFAM" id="SSF81901">
    <property type="entry name" value="HCP-like"/>
    <property type="match status" value="1"/>
</dbReference>
<dbReference type="Proteomes" id="UP000265000">
    <property type="component" value="Unplaced"/>
</dbReference>
<evidence type="ECO:0000256" key="1">
    <source>
        <dbReference type="ARBA" id="ARBA00022588"/>
    </source>
</evidence>
<dbReference type="SUPFAM" id="SSF48452">
    <property type="entry name" value="TPR-like"/>
    <property type="match status" value="1"/>
</dbReference>
<name>A0A3Q2PGX4_FUNHE</name>
<dbReference type="PANTHER" id="PTHR10271:SF14">
    <property type="entry name" value="INTERFERON-INDUCED PROTEIN WITH TETRATRICOPEPTIDE REPEATS-RELATED"/>
    <property type="match status" value="1"/>
</dbReference>
<accession>A0A3Q2PGX4</accession>
<evidence type="ECO:0000256" key="3">
    <source>
        <dbReference type="ARBA" id="ARBA00022803"/>
    </source>
</evidence>
<protein>
    <submittedName>
        <fullName evidence="6">Uncharacterized protein</fullName>
    </submittedName>
</protein>
<keyword evidence="2" id="KW-0677">Repeat</keyword>
<dbReference type="GO" id="GO:0051607">
    <property type="term" value="P:defense response to virus"/>
    <property type="evidence" value="ECO:0007669"/>
    <property type="project" value="TreeGrafter"/>
</dbReference>
<evidence type="ECO:0000313" key="6">
    <source>
        <dbReference type="Ensembl" id="ENSFHEP00000012271.1"/>
    </source>
</evidence>
<evidence type="ECO:0000256" key="4">
    <source>
        <dbReference type="ARBA" id="ARBA00022859"/>
    </source>
</evidence>
<dbReference type="GO" id="GO:0045087">
    <property type="term" value="P:innate immune response"/>
    <property type="evidence" value="ECO:0007669"/>
    <property type="project" value="UniProtKB-KW"/>
</dbReference>
<dbReference type="AlphaFoldDB" id="A0A3Q2PGX4"/>
<dbReference type="Gene3D" id="1.25.40.10">
    <property type="entry name" value="Tetratricopeptide repeat domain"/>
    <property type="match status" value="2"/>
</dbReference>
<comment type="similarity">
    <text evidence="5">Belongs to the IFIT family.</text>
</comment>
<keyword evidence="1" id="KW-0399">Innate immunity</keyword>
<dbReference type="FunFam" id="1.25.40.10:FF:000036">
    <property type="entry name" value="interferon-induced protein with tetratricopeptide repeats 5"/>
    <property type="match status" value="1"/>
</dbReference>
<dbReference type="STRING" id="8078.ENSFHEP00000012271"/>
<dbReference type="Ensembl" id="ENSFHET00000019485.1">
    <property type="protein sequence ID" value="ENSFHEP00000012271.1"/>
    <property type="gene ID" value="ENSFHEG00000000327.1"/>
</dbReference>
<keyword evidence="3" id="KW-0802">TPR repeat</keyword>
<proteinExistence type="inferred from homology"/>
<keyword evidence="7" id="KW-1185">Reference proteome</keyword>